<dbReference type="Proteomes" id="UP000799772">
    <property type="component" value="Unassembled WGS sequence"/>
</dbReference>
<sequence length="914" mass="102889">MAPKKQPGSEKDAKVKSLLSFAASLPSRIDEAESDSTLIEDIQSHLKSLPLAPSTVTAAHAVAFDVQGTELWNFATRLRRDGDALGRSAPSNSHNAQQGVAQVACFVRVLAFFMVDSGWQSSTRSGQHKKLRGFKETMRLMRIVLKAGKSCLVLGAMDMCVRLMERAADFEGALGKAAEGTGEEDDKTVAIRLRAQYFVLRTTLAWKQSRLDIAEHMFSKANIPNSTLDPTSSEELSDSLFEMGKDLLGKRQFEVAARWLERSLDILDGTEIEQLSPDAGDLRLSIMQHYAKALLGLQTTDARSKARDIVTLMETDYAEKMIVSLLKLEIILSEETVDADQYYNVINRMIRTIMLTANNIKTLMHHIHRLKTISPCHAVTALDDLLELRLVEVSDKAEWIEKAMITRIWISTLNPDDGTALRSLQDFLEIAFRVLRQPPNVTATHAAQTLLWKRIESAFAAGHFDFAESWCQLAMHKLLENCGDINKSKVARKRILCSLSRQEFNRAREIYFQMPESSKAAPMTRYLMYKVALRSGDAEFAAENLEALCKSSSKDATLLYACVMEAQQAGNKQQTALALQKVLGKYDYGAPRGVHLPALLRCMTRLLTSEVPANSAPNDQIAEEICKVFTAAATQARKKGSVKNGDAKDAFDTTELEWFSRCSYNLALKWCTDISPHHLIRLLSACASHQSYLAVRICGRLYRERLPEQLKEETLSEPAQEDLKDKHFRLLKFELEAALKLLQWDDMDELFEECWKYENSKHWETLADLVLVIHASMVEAKLDTSHLHKILAVLQKIINHTYRTKSSDTLHLGQWIRCLFQLAISFDEGIGIHCLDQAYNIAQKKKGTSGAYPNTELEWLATTSFNRAVDYYCASDDVKTKLWAEKSLMLADALDDRGALLKLLREKYSALSWS</sequence>
<protein>
    <submittedName>
        <fullName evidence="2">SPO22-domain-containing protein</fullName>
    </submittedName>
</protein>
<dbReference type="GO" id="GO:0090173">
    <property type="term" value="P:regulation of synaptonemal complex assembly"/>
    <property type="evidence" value="ECO:0007669"/>
    <property type="project" value="InterPro"/>
</dbReference>
<organism evidence="2 3">
    <name type="scientific">Rhizodiscina lignyota</name>
    <dbReference type="NCBI Taxonomy" id="1504668"/>
    <lineage>
        <taxon>Eukaryota</taxon>
        <taxon>Fungi</taxon>
        <taxon>Dikarya</taxon>
        <taxon>Ascomycota</taxon>
        <taxon>Pezizomycotina</taxon>
        <taxon>Dothideomycetes</taxon>
        <taxon>Pleosporomycetidae</taxon>
        <taxon>Aulographales</taxon>
        <taxon>Rhizodiscinaceae</taxon>
        <taxon>Rhizodiscina</taxon>
    </lineage>
</organism>
<dbReference type="InterPro" id="IPR039057">
    <property type="entry name" value="Spo22/ZIP4"/>
</dbReference>
<evidence type="ECO:0000313" key="2">
    <source>
        <dbReference type="EMBL" id="KAF2096421.1"/>
    </source>
</evidence>
<dbReference type="PANTHER" id="PTHR40375">
    <property type="entry name" value="SPORULATION-SPECIFIC PROTEIN 22"/>
    <property type="match status" value="1"/>
</dbReference>
<accession>A0A9P4IDV7</accession>
<dbReference type="GO" id="GO:0051321">
    <property type="term" value="P:meiotic cell cycle"/>
    <property type="evidence" value="ECO:0007669"/>
    <property type="project" value="UniProtKB-KW"/>
</dbReference>
<reference evidence="2" key="1">
    <citation type="journal article" date="2020" name="Stud. Mycol.">
        <title>101 Dothideomycetes genomes: a test case for predicting lifestyles and emergence of pathogens.</title>
        <authorList>
            <person name="Haridas S."/>
            <person name="Albert R."/>
            <person name="Binder M."/>
            <person name="Bloem J."/>
            <person name="Labutti K."/>
            <person name="Salamov A."/>
            <person name="Andreopoulos B."/>
            <person name="Baker S."/>
            <person name="Barry K."/>
            <person name="Bills G."/>
            <person name="Bluhm B."/>
            <person name="Cannon C."/>
            <person name="Castanera R."/>
            <person name="Culley D."/>
            <person name="Daum C."/>
            <person name="Ezra D."/>
            <person name="Gonzalez J."/>
            <person name="Henrissat B."/>
            <person name="Kuo A."/>
            <person name="Liang C."/>
            <person name="Lipzen A."/>
            <person name="Lutzoni F."/>
            <person name="Magnuson J."/>
            <person name="Mondo S."/>
            <person name="Nolan M."/>
            <person name="Ohm R."/>
            <person name="Pangilinan J."/>
            <person name="Park H.-J."/>
            <person name="Ramirez L."/>
            <person name="Alfaro M."/>
            <person name="Sun H."/>
            <person name="Tritt A."/>
            <person name="Yoshinaga Y."/>
            <person name="Zwiers L.-H."/>
            <person name="Turgeon B."/>
            <person name="Goodwin S."/>
            <person name="Spatafora J."/>
            <person name="Crous P."/>
            <person name="Grigoriev I."/>
        </authorList>
    </citation>
    <scope>NUCLEOTIDE SEQUENCE</scope>
    <source>
        <strain evidence="2">CBS 133067</strain>
    </source>
</reference>
<dbReference type="OrthoDB" id="65716at2759"/>
<name>A0A9P4IDV7_9PEZI</name>
<proteinExistence type="predicted"/>
<gene>
    <name evidence="2" type="ORF">NA57DRAFT_67170</name>
</gene>
<dbReference type="PANTHER" id="PTHR40375:SF2">
    <property type="entry name" value="SPORULATION-SPECIFIC PROTEIN 22"/>
    <property type="match status" value="1"/>
</dbReference>
<comment type="caution">
    <text evidence="2">The sequence shown here is derived from an EMBL/GenBank/DDBJ whole genome shotgun (WGS) entry which is preliminary data.</text>
</comment>
<dbReference type="InterPro" id="IPR013940">
    <property type="entry name" value="Spo22/ZIP4/TEX11"/>
</dbReference>
<dbReference type="AlphaFoldDB" id="A0A9P4IDV7"/>
<evidence type="ECO:0000313" key="3">
    <source>
        <dbReference type="Proteomes" id="UP000799772"/>
    </source>
</evidence>
<evidence type="ECO:0000256" key="1">
    <source>
        <dbReference type="ARBA" id="ARBA00023254"/>
    </source>
</evidence>
<keyword evidence="1" id="KW-0469">Meiosis</keyword>
<keyword evidence="3" id="KW-1185">Reference proteome</keyword>
<dbReference type="EMBL" id="ML978129">
    <property type="protein sequence ID" value="KAF2096421.1"/>
    <property type="molecule type" value="Genomic_DNA"/>
</dbReference>
<dbReference type="Pfam" id="PF08631">
    <property type="entry name" value="SPO22"/>
    <property type="match status" value="1"/>
</dbReference>